<dbReference type="SMART" id="SM00450">
    <property type="entry name" value="RHOD"/>
    <property type="match status" value="2"/>
</dbReference>
<dbReference type="SMART" id="SM00849">
    <property type="entry name" value="Lactamase_B"/>
    <property type="match status" value="1"/>
</dbReference>
<dbReference type="RefSeq" id="WP_005995964.1">
    <property type="nucleotide sequence ID" value="NZ_AECZ01000032.1"/>
</dbReference>
<dbReference type="Pfam" id="PF00581">
    <property type="entry name" value="Rhodanese"/>
    <property type="match status" value="2"/>
</dbReference>
<dbReference type="eggNOG" id="COG0607">
    <property type="taxonomic scope" value="Bacteria"/>
</dbReference>
<dbReference type="InterPro" id="IPR001763">
    <property type="entry name" value="Rhodanese-like_dom"/>
</dbReference>
<accession>E1K0N3</accession>
<protein>
    <submittedName>
        <fullName evidence="3">Rhodanese domain protein</fullName>
    </submittedName>
</protein>
<evidence type="ECO:0000259" key="2">
    <source>
        <dbReference type="PROSITE" id="PS50206"/>
    </source>
</evidence>
<keyword evidence="4" id="KW-1185">Reference proteome</keyword>
<gene>
    <name evidence="3" type="ORF">DesfrDRAFT_3433</name>
</gene>
<comment type="caution">
    <text evidence="3">The sequence shown here is derived from an EMBL/GenBank/DDBJ whole genome shotgun (WGS) entry which is preliminary data.</text>
</comment>
<dbReference type="Proteomes" id="UP000006250">
    <property type="component" value="Unassembled WGS sequence"/>
</dbReference>
<dbReference type="OrthoDB" id="9784009at2"/>
<dbReference type="InterPro" id="IPR036866">
    <property type="entry name" value="RibonucZ/Hydroxyglut_hydro"/>
</dbReference>
<evidence type="ECO:0000256" key="1">
    <source>
        <dbReference type="ARBA" id="ARBA00022723"/>
    </source>
</evidence>
<dbReference type="InterPro" id="IPR051682">
    <property type="entry name" value="Mito_Persulfide_Diox"/>
</dbReference>
<dbReference type="SUPFAM" id="SSF56281">
    <property type="entry name" value="Metallo-hydrolase/oxidoreductase"/>
    <property type="match status" value="1"/>
</dbReference>
<reference evidence="3 4" key="1">
    <citation type="submission" date="2010-08" db="EMBL/GenBank/DDBJ databases">
        <title>The draft genome of Desulfovibrio fructosovorans JJ.</title>
        <authorList>
            <consortium name="US DOE Joint Genome Institute (JGI-PGF)"/>
            <person name="Lucas S."/>
            <person name="Copeland A."/>
            <person name="Lapidus A."/>
            <person name="Cheng J.-F."/>
            <person name="Bruce D."/>
            <person name="Goodwin L."/>
            <person name="Pitluck S."/>
            <person name="Land M.L."/>
            <person name="Hauser L."/>
            <person name="Chang Y.-J."/>
            <person name="Jeffries C."/>
            <person name="Wall J.D."/>
            <person name="Stahl D.A."/>
            <person name="Arkin A.P."/>
            <person name="Dehal P."/>
            <person name="Stolyar S.M."/>
            <person name="Hazen T.C."/>
            <person name="Woyke T.J."/>
        </authorList>
    </citation>
    <scope>NUCLEOTIDE SEQUENCE [LARGE SCALE GENOMIC DNA]</scope>
    <source>
        <strain evidence="3 4">JJ</strain>
    </source>
</reference>
<organism evidence="3 4">
    <name type="scientific">Solidesulfovibrio fructosivorans JJ]</name>
    <dbReference type="NCBI Taxonomy" id="596151"/>
    <lineage>
        <taxon>Bacteria</taxon>
        <taxon>Pseudomonadati</taxon>
        <taxon>Thermodesulfobacteriota</taxon>
        <taxon>Desulfovibrionia</taxon>
        <taxon>Desulfovibrionales</taxon>
        <taxon>Desulfovibrionaceae</taxon>
        <taxon>Solidesulfovibrio</taxon>
    </lineage>
</organism>
<feature type="domain" description="Rhodanese" evidence="2">
    <location>
        <begin position="373"/>
        <end position="461"/>
    </location>
</feature>
<dbReference type="Pfam" id="PF00753">
    <property type="entry name" value="Lactamase_B"/>
    <property type="match status" value="1"/>
</dbReference>
<dbReference type="PANTHER" id="PTHR43084:SF1">
    <property type="entry name" value="PERSULFIDE DIOXYGENASE ETHE1, MITOCHONDRIAL"/>
    <property type="match status" value="1"/>
</dbReference>
<evidence type="ECO:0000313" key="4">
    <source>
        <dbReference type="Proteomes" id="UP000006250"/>
    </source>
</evidence>
<dbReference type="GO" id="GO:0050313">
    <property type="term" value="F:sulfur dioxygenase activity"/>
    <property type="evidence" value="ECO:0007669"/>
    <property type="project" value="InterPro"/>
</dbReference>
<dbReference type="PANTHER" id="PTHR43084">
    <property type="entry name" value="PERSULFIDE DIOXYGENASE ETHE1"/>
    <property type="match status" value="1"/>
</dbReference>
<evidence type="ECO:0000313" key="3">
    <source>
        <dbReference type="EMBL" id="EFL49797.1"/>
    </source>
</evidence>
<dbReference type="FunFam" id="3.60.15.10:FF:000030">
    <property type="entry name" value="Metallo-beta-lactamase family protein"/>
    <property type="match status" value="1"/>
</dbReference>
<dbReference type="Gene3D" id="3.40.250.10">
    <property type="entry name" value="Rhodanese-like domain"/>
    <property type="match status" value="2"/>
</dbReference>
<name>E1K0N3_SOLFR</name>
<sequence length="462" mass="49018">MYFKQIQTPGLGCFSYVLGCPAAHVCVVVDPKRDIDCYLEIARDEGMRIIGIIETHLHADHISGGQELRAATGADIHIHPDAGVTYPHKPLAEGQVIEAGAARLEVLYTPGHTPNSVSLLVSDLVRSPEPCMLLTGDVLFVGDIGRPDLPGAAILDAQVQNLYDSLYEKLGKLPADLEIYPAHGQGSLCGRGMSAKGVSTLGYERRANAMLGYPDFASFKAAILSHLPARPKSFSHIIETNRKGAPLRDACPMERELTPDRFEELMAAPDTVVIDCRDTAAYGGAHIPGSLNIGFDKQLANWVGMSVAPDAKILIVAADREGASAVRLELFRIGYDAILGHLGGGMPAWTQSGREVASLSQMSVRDLSKALEGDNPPALLDVRTDAEWEAGHVAAAAHQPFADILERGVDLCFSGPVVVVCGSGYRSNIIGSALAAKGCSDVRSVAGGMIAWTRAGLPVVTA</sequence>
<dbReference type="CDD" id="cd00158">
    <property type="entry name" value="RHOD"/>
    <property type="match status" value="2"/>
</dbReference>
<dbReference type="STRING" id="596151.DesfrDRAFT_3433"/>
<keyword evidence="1" id="KW-0479">Metal-binding</keyword>
<proteinExistence type="predicted"/>
<dbReference type="AlphaFoldDB" id="E1K0N3"/>
<dbReference type="GO" id="GO:0070813">
    <property type="term" value="P:hydrogen sulfide metabolic process"/>
    <property type="evidence" value="ECO:0007669"/>
    <property type="project" value="TreeGrafter"/>
</dbReference>
<feature type="domain" description="Rhodanese" evidence="2">
    <location>
        <begin position="267"/>
        <end position="358"/>
    </location>
</feature>
<dbReference type="InterPro" id="IPR036873">
    <property type="entry name" value="Rhodanese-like_dom_sf"/>
</dbReference>
<dbReference type="InterPro" id="IPR044528">
    <property type="entry name" value="POD-like_MBL-fold"/>
</dbReference>
<dbReference type="GO" id="GO:0006749">
    <property type="term" value="P:glutathione metabolic process"/>
    <property type="evidence" value="ECO:0007669"/>
    <property type="project" value="InterPro"/>
</dbReference>
<dbReference type="PROSITE" id="PS50206">
    <property type="entry name" value="RHODANESE_3"/>
    <property type="match status" value="2"/>
</dbReference>
<dbReference type="SUPFAM" id="SSF52821">
    <property type="entry name" value="Rhodanese/Cell cycle control phosphatase"/>
    <property type="match status" value="2"/>
</dbReference>
<dbReference type="EMBL" id="AECZ01000032">
    <property type="protein sequence ID" value="EFL49797.1"/>
    <property type="molecule type" value="Genomic_DNA"/>
</dbReference>
<dbReference type="CDD" id="cd07724">
    <property type="entry name" value="POD-like_MBL-fold"/>
    <property type="match status" value="1"/>
</dbReference>
<dbReference type="Gene3D" id="3.60.15.10">
    <property type="entry name" value="Ribonuclease Z/Hydroxyacylglutathione hydrolase-like"/>
    <property type="match status" value="1"/>
</dbReference>
<dbReference type="eggNOG" id="COG0491">
    <property type="taxonomic scope" value="Bacteria"/>
</dbReference>
<dbReference type="InterPro" id="IPR001279">
    <property type="entry name" value="Metallo-B-lactamas"/>
</dbReference>
<dbReference type="GO" id="GO:0046872">
    <property type="term" value="F:metal ion binding"/>
    <property type="evidence" value="ECO:0007669"/>
    <property type="project" value="UniProtKB-KW"/>
</dbReference>